<dbReference type="RefSeq" id="NP_054648.1">
    <property type="nucleotide sequence ID" value="NC_002194.1"/>
</dbReference>
<organism evidence="1 2">
    <name type="scientific">Chlamydia phage 2</name>
    <dbReference type="NCBI Taxonomy" id="105154"/>
    <lineage>
        <taxon>Viruses</taxon>
        <taxon>Monodnaviria</taxon>
        <taxon>Sangervirae</taxon>
        <taxon>Phixviricota</taxon>
        <taxon>Malgrandaviricetes</taxon>
        <taxon>Petitvirales</taxon>
        <taxon>Microviridae</taxon>
        <taxon>Gokushovirinae</taxon>
        <taxon>Chlamydiamicrovirus</taxon>
        <taxon>Chlamydiamicrovirus Chp2</taxon>
    </lineage>
</organism>
<dbReference type="OrthoDB" id="41028at10239"/>
<dbReference type="GeneID" id="7564752"/>
<proteinExistence type="predicted"/>
<dbReference type="KEGG" id="vg:7564752"/>
<evidence type="ECO:0000313" key="2">
    <source>
        <dbReference type="Proteomes" id="UP000002578"/>
    </source>
</evidence>
<reference evidence="1 2" key="1">
    <citation type="journal article" date="2000" name="J. Virol.">
        <title>Molecular characterization of a bacteriophage (Chp2) from Chlamydia psittaci.</title>
        <authorList>
            <person name="Liu B.L."/>
            <person name="Everson J.S."/>
            <person name="Fane B."/>
            <person name="Giannikopoulou P."/>
            <person name="Vretou E."/>
            <person name="Lambden P.R."/>
            <person name="Clarke I.N."/>
        </authorList>
    </citation>
    <scope>NUCLEOTIDE SEQUENCE</scope>
</reference>
<accession>Q9MBU5</accession>
<evidence type="ECO:0000313" key="1">
    <source>
        <dbReference type="EMBL" id="CAB85590.1"/>
    </source>
</evidence>
<sequence length="32" mass="3725">MTKSLDIRRDLRSIAIRLRKLPASSDQMLQVL</sequence>
<protein>
    <submittedName>
        <fullName evidence="1">Nonstructural protein</fullName>
    </submittedName>
</protein>
<keyword evidence="2" id="KW-1185">Reference proteome</keyword>
<name>Q9MBU5_9VIRU</name>
<dbReference type="Proteomes" id="UP000002578">
    <property type="component" value="Segment"/>
</dbReference>
<dbReference type="EMBL" id="AJ270057">
    <property type="protein sequence ID" value="CAB85590.1"/>
    <property type="molecule type" value="Genomic_DNA"/>
</dbReference>